<evidence type="ECO:0000313" key="3">
    <source>
        <dbReference type="Proteomes" id="UP001597413"/>
    </source>
</evidence>
<keyword evidence="3" id="KW-1185">Reference proteome</keyword>
<evidence type="ECO:0000313" key="2">
    <source>
        <dbReference type="EMBL" id="MFD2173433.1"/>
    </source>
</evidence>
<organism evidence="2 3">
    <name type="scientific">Rhodobacter lacus</name>
    <dbReference type="NCBI Taxonomy" id="1641972"/>
    <lineage>
        <taxon>Bacteria</taxon>
        <taxon>Pseudomonadati</taxon>
        <taxon>Pseudomonadota</taxon>
        <taxon>Alphaproteobacteria</taxon>
        <taxon>Rhodobacterales</taxon>
        <taxon>Rhodobacter group</taxon>
        <taxon>Rhodobacter</taxon>
    </lineage>
</organism>
<accession>A0ABW5A5I8</accession>
<protein>
    <submittedName>
        <fullName evidence="2">DUF6916 family protein</fullName>
    </submittedName>
</protein>
<evidence type="ECO:0000259" key="1">
    <source>
        <dbReference type="Pfam" id="PF21880"/>
    </source>
</evidence>
<sequence length="97" mass="10659">MPTLEQLTIDDFSPLEGEVFAVSAGPNVIDLKLMEVMAVGAGLRDGGAFSLLWQGPSEPFLPQAIYRFAHSKLGEHDFFLVPVAQKTIGFQYEVIFT</sequence>
<dbReference type="InterPro" id="IPR054209">
    <property type="entry name" value="DUF6916"/>
</dbReference>
<dbReference type="EMBL" id="JBHUIX010000004">
    <property type="protein sequence ID" value="MFD2173433.1"/>
    <property type="molecule type" value="Genomic_DNA"/>
</dbReference>
<comment type="caution">
    <text evidence="2">The sequence shown here is derived from an EMBL/GenBank/DDBJ whole genome shotgun (WGS) entry which is preliminary data.</text>
</comment>
<dbReference type="Pfam" id="PF21880">
    <property type="entry name" value="DUF6916"/>
    <property type="match status" value="1"/>
</dbReference>
<dbReference type="Proteomes" id="UP001597413">
    <property type="component" value="Unassembled WGS sequence"/>
</dbReference>
<name>A0ABW5A5I8_9RHOB</name>
<feature type="domain" description="DUF6916" evidence="1">
    <location>
        <begin position="7"/>
        <end position="96"/>
    </location>
</feature>
<gene>
    <name evidence="2" type="ORF">ACFSM0_04930</name>
</gene>
<reference evidence="3" key="1">
    <citation type="journal article" date="2019" name="Int. J. Syst. Evol. Microbiol.">
        <title>The Global Catalogue of Microorganisms (GCM) 10K type strain sequencing project: providing services to taxonomists for standard genome sequencing and annotation.</title>
        <authorList>
            <consortium name="The Broad Institute Genomics Platform"/>
            <consortium name="The Broad Institute Genome Sequencing Center for Infectious Disease"/>
            <person name="Wu L."/>
            <person name="Ma J."/>
        </authorList>
    </citation>
    <scope>NUCLEOTIDE SEQUENCE [LARGE SCALE GENOMIC DNA]</scope>
    <source>
        <strain evidence="3">CCUG 55131</strain>
    </source>
</reference>
<dbReference type="RefSeq" id="WP_377387905.1">
    <property type="nucleotide sequence ID" value="NZ_JBHUIX010000004.1"/>
</dbReference>
<proteinExistence type="predicted"/>